<name>Q7CXW1_AGRFC</name>
<sequence length="188" mass="19978">MLRTFDVILMGVMVAAAVVTYSIKHKADLKLEEVRKLEAEIKLEKDTIDLLRADWALLTQPNRLHRVVNAYQTELGLSPTLPTQLAQPRELPMLRSQLPQPPEPEGMSVEDVIAAAVNGSKPGATLGGASKPKSPPAGQIAVNGVPVPTPRARVSRPAPAPTPVPVASATAGDETGEMDETITGSVNR</sequence>
<dbReference type="Proteomes" id="UP000000813">
    <property type="component" value="Chromosome circular"/>
</dbReference>
<dbReference type="OrthoDB" id="7165680at2"/>
<proteinExistence type="predicted"/>
<dbReference type="EnsemblBacteria" id="AAK87851">
    <property type="protein sequence ID" value="AAK87851"/>
    <property type="gene ID" value="Atu2101"/>
</dbReference>
<feature type="region of interest" description="Disordered" evidence="2">
    <location>
        <begin position="123"/>
        <end position="188"/>
    </location>
</feature>
<protein>
    <submittedName>
        <fullName evidence="3">Uncharacterized protein</fullName>
    </submittedName>
</protein>
<reference evidence="3 4" key="1">
    <citation type="journal article" date="2001" name="Science">
        <title>The genome of the natural genetic engineer Agrobacterium tumefaciens C58.</title>
        <authorList>
            <person name="Wood D.W."/>
            <person name="Setubal J.C."/>
            <person name="Kaul R."/>
            <person name="Monks D.E."/>
            <person name="Kitajima J.P."/>
            <person name="Okura V.K."/>
            <person name="Zhou Y."/>
            <person name="Chen L."/>
            <person name="Wood G.E."/>
            <person name="Almeida N.F.Jr."/>
            <person name="Woo L."/>
            <person name="Chen Y."/>
            <person name="Paulsen I.T."/>
            <person name="Eisen J.A."/>
            <person name="Karp P.D."/>
            <person name="Bovee D.Sr."/>
            <person name="Chapman P."/>
            <person name="Clendenning J."/>
            <person name="Deatherage G."/>
            <person name="Gillet W."/>
            <person name="Grant C."/>
            <person name="Kutyavin T."/>
            <person name="Levy R."/>
            <person name="Li M.J."/>
            <person name="McClelland E."/>
            <person name="Palmieri A."/>
            <person name="Raymond C."/>
            <person name="Rouse G."/>
            <person name="Saenphimmachak C."/>
            <person name="Wu Z."/>
            <person name="Romero P."/>
            <person name="Gordon D."/>
            <person name="Zhang S."/>
            <person name="Yoo H."/>
            <person name="Tao Y."/>
            <person name="Biddle P."/>
            <person name="Jung M."/>
            <person name="Krespan W."/>
            <person name="Perry M."/>
            <person name="Gordon-Kamm B."/>
            <person name="Liao L."/>
            <person name="Kim S."/>
            <person name="Hendrick C."/>
            <person name="Zhao Z.Y."/>
            <person name="Dolan M."/>
            <person name="Chumley F."/>
            <person name="Tingey S.V."/>
            <person name="Tomb J.F."/>
            <person name="Gordon M.P."/>
            <person name="Olson M.V."/>
            <person name="Nester E.W."/>
        </authorList>
    </citation>
    <scope>NUCLEOTIDE SEQUENCE [LARGE SCALE GENOMIC DNA]</scope>
    <source>
        <strain evidence="4">C58 / ATCC 33970</strain>
    </source>
</reference>
<dbReference type="BioCyc" id="AGRO:ATU2101-MONOMER"/>
<dbReference type="RefSeq" id="WP_010972058.1">
    <property type="nucleotide sequence ID" value="NC_003062.2"/>
</dbReference>
<keyword evidence="1" id="KW-0175">Coiled coil</keyword>
<dbReference type="AlphaFoldDB" id="Q7CXW1"/>
<dbReference type="eggNOG" id="COG5462">
    <property type="taxonomic scope" value="Bacteria"/>
</dbReference>
<gene>
    <name evidence="3" type="ordered locus">Atu2101</name>
</gene>
<accession>Q7CXW1</accession>
<evidence type="ECO:0000313" key="4">
    <source>
        <dbReference type="Proteomes" id="UP000000813"/>
    </source>
</evidence>
<dbReference type="KEGG" id="atu:Atu2101"/>
<dbReference type="GeneID" id="1134139"/>
<dbReference type="PATRIC" id="fig|176299.10.peg.2115"/>
<organism evidence="3 4">
    <name type="scientific">Agrobacterium fabrum (strain C58 / ATCC 33970)</name>
    <name type="common">Agrobacterium tumefaciens (strain C58)</name>
    <dbReference type="NCBI Taxonomy" id="176299"/>
    <lineage>
        <taxon>Bacteria</taxon>
        <taxon>Pseudomonadati</taxon>
        <taxon>Pseudomonadota</taxon>
        <taxon>Alphaproteobacteria</taxon>
        <taxon>Hyphomicrobiales</taxon>
        <taxon>Rhizobiaceae</taxon>
        <taxon>Rhizobium/Agrobacterium group</taxon>
        <taxon>Agrobacterium</taxon>
        <taxon>Agrobacterium tumefaciens complex</taxon>
    </lineage>
</organism>
<dbReference type="STRING" id="176299.Atu2101"/>
<reference evidence="3 4" key="2">
    <citation type="journal article" date="2001" name="Science">
        <title>Genome sequence of the plant pathogen and biotechnology agent Agrobacterium tumefaciens C58.</title>
        <authorList>
            <person name="Goodner B."/>
            <person name="Hinkle G."/>
            <person name="Gattung S."/>
            <person name="Miller N."/>
            <person name="Blanchard M."/>
            <person name="Qurollo B."/>
            <person name="Goldman B.S."/>
            <person name="Cao Y."/>
            <person name="Askenazi M."/>
            <person name="Halling C."/>
            <person name="Mullin L."/>
            <person name="Houmiel K."/>
            <person name="Gordon J."/>
            <person name="Vaudin M."/>
            <person name="Iartchouk O."/>
            <person name="Epp A."/>
            <person name="Liu F."/>
            <person name="Wollam C."/>
            <person name="Allinger M."/>
            <person name="Doughty D."/>
            <person name="Scott C."/>
            <person name="Lappas C."/>
            <person name="Markelz B."/>
            <person name="Flanagan C."/>
            <person name="Crowell C."/>
            <person name="Gurson J."/>
            <person name="Lomo C."/>
            <person name="Sear C."/>
            <person name="Strub G."/>
            <person name="Cielo C."/>
            <person name="Slater S."/>
        </authorList>
    </citation>
    <scope>NUCLEOTIDE SEQUENCE [LARGE SCALE GENOMIC DNA]</scope>
    <source>
        <strain evidence="4">C58 / ATCC 33970</strain>
    </source>
</reference>
<dbReference type="EMBL" id="AE007869">
    <property type="protein sequence ID" value="AAK87851.2"/>
    <property type="molecule type" value="Genomic_DNA"/>
</dbReference>
<dbReference type="DNASU" id="1134139"/>
<dbReference type="PhylomeDB" id="Q7CXW1"/>
<evidence type="ECO:0000313" key="3">
    <source>
        <dbReference type="EMBL" id="AAK87851.2"/>
    </source>
</evidence>
<dbReference type="HOGENOM" id="CLU_1667984_0_0_5"/>
<evidence type="ECO:0000256" key="2">
    <source>
        <dbReference type="SAM" id="MobiDB-lite"/>
    </source>
</evidence>
<evidence type="ECO:0000256" key="1">
    <source>
        <dbReference type="SAM" id="Coils"/>
    </source>
</evidence>
<feature type="coiled-coil region" evidence="1">
    <location>
        <begin position="27"/>
        <end position="54"/>
    </location>
</feature>
<keyword evidence="4" id="KW-1185">Reference proteome</keyword>